<protein>
    <submittedName>
        <fullName evidence="2">Uncharacterized protein</fullName>
    </submittedName>
</protein>
<evidence type="ECO:0000313" key="2">
    <source>
        <dbReference type="EMBL" id="PSV50014.1"/>
    </source>
</evidence>
<organism evidence="2 3">
    <name type="scientific">Photobacterium indicum</name>
    <dbReference type="NCBI Taxonomy" id="81447"/>
    <lineage>
        <taxon>Bacteria</taxon>
        <taxon>Pseudomonadati</taxon>
        <taxon>Pseudomonadota</taxon>
        <taxon>Gammaproteobacteria</taxon>
        <taxon>Vibrionales</taxon>
        <taxon>Vibrionaceae</taxon>
        <taxon>Photobacterium</taxon>
    </lineage>
</organism>
<evidence type="ECO:0000256" key="1">
    <source>
        <dbReference type="SAM" id="Phobius"/>
    </source>
</evidence>
<sequence>MSNTTNVVTGVTSGSVVGASVYSSSANPNSLLSSPILDIFNGNYVLLVSDVTTIIGLSVGLAGVALGLLRLIYERRG</sequence>
<gene>
    <name evidence="2" type="ORF">C9J47_05550</name>
</gene>
<name>A0A2T3LF59_9GAMM</name>
<dbReference type="AlphaFoldDB" id="A0A2T3LF59"/>
<keyword evidence="1" id="KW-0472">Membrane</keyword>
<dbReference type="EMBL" id="PYOC01000001">
    <property type="protein sequence ID" value="PSV50014.1"/>
    <property type="molecule type" value="Genomic_DNA"/>
</dbReference>
<keyword evidence="3" id="KW-1185">Reference proteome</keyword>
<reference evidence="2 3" key="1">
    <citation type="submission" date="2018-03" db="EMBL/GenBank/DDBJ databases">
        <title>Whole genome sequencing of Histamine producing bacteria.</title>
        <authorList>
            <person name="Butler K."/>
        </authorList>
    </citation>
    <scope>NUCLEOTIDE SEQUENCE [LARGE SCALE GENOMIC DNA]</scope>
    <source>
        <strain evidence="2 3">ATCC 19614</strain>
    </source>
</reference>
<accession>A0A2T3LF59</accession>
<proteinExistence type="predicted"/>
<keyword evidence="1" id="KW-0812">Transmembrane</keyword>
<comment type="caution">
    <text evidence="2">The sequence shown here is derived from an EMBL/GenBank/DDBJ whole genome shotgun (WGS) entry which is preliminary data.</text>
</comment>
<dbReference type="Proteomes" id="UP000241803">
    <property type="component" value="Unassembled WGS sequence"/>
</dbReference>
<keyword evidence="1" id="KW-1133">Transmembrane helix</keyword>
<evidence type="ECO:0000313" key="3">
    <source>
        <dbReference type="Proteomes" id="UP000241803"/>
    </source>
</evidence>
<feature type="transmembrane region" description="Helical" evidence="1">
    <location>
        <begin position="51"/>
        <end position="73"/>
    </location>
</feature>